<dbReference type="GO" id="GO:0019843">
    <property type="term" value="F:rRNA binding"/>
    <property type="evidence" value="ECO:0007669"/>
    <property type="project" value="UniProtKB-UniRule"/>
</dbReference>
<dbReference type="FunFam" id="3.30.1490.10:FF:000001">
    <property type="entry name" value="30S ribosomal protein S8"/>
    <property type="match status" value="1"/>
</dbReference>
<evidence type="ECO:0000313" key="11">
    <source>
        <dbReference type="Proteomes" id="UP000243729"/>
    </source>
</evidence>
<evidence type="ECO:0000256" key="9">
    <source>
        <dbReference type="RuleBase" id="RU003660"/>
    </source>
</evidence>
<comment type="similarity">
    <text evidence="1 8 9">Belongs to the universal ribosomal protein uS8 family.</text>
</comment>
<keyword evidence="2 8" id="KW-0699">rRNA-binding</keyword>
<dbReference type="SUPFAM" id="SSF56047">
    <property type="entry name" value="Ribosomal protein S8"/>
    <property type="match status" value="1"/>
</dbReference>
<dbReference type="InterPro" id="IPR035987">
    <property type="entry name" value="Ribosomal_uS8_sf"/>
</dbReference>
<dbReference type="GO" id="GO:0006412">
    <property type="term" value="P:translation"/>
    <property type="evidence" value="ECO:0007669"/>
    <property type="project" value="UniProtKB-UniRule"/>
</dbReference>
<comment type="subunit">
    <text evidence="7 8">Part of the 30S ribosomal subunit. Contacts proteins S5 and S12.</text>
</comment>
<evidence type="ECO:0000256" key="2">
    <source>
        <dbReference type="ARBA" id="ARBA00022730"/>
    </source>
</evidence>
<dbReference type="Gene3D" id="3.30.1490.10">
    <property type="match status" value="1"/>
</dbReference>
<dbReference type="GO" id="GO:0005840">
    <property type="term" value="C:ribosome"/>
    <property type="evidence" value="ECO:0007669"/>
    <property type="project" value="UniProtKB-KW"/>
</dbReference>
<dbReference type="NCBIfam" id="NF001109">
    <property type="entry name" value="PRK00136.1"/>
    <property type="match status" value="1"/>
</dbReference>
<evidence type="ECO:0000256" key="7">
    <source>
        <dbReference type="ARBA" id="ARBA00046740"/>
    </source>
</evidence>
<dbReference type="FunFam" id="3.30.1370.30:FF:000002">
    <property type="entry name" value="30S ribosomal protein S8"/>
    <property type="match status" value="1"/>
</dbReference>
<evidence type="ECO:0000256" key="5">
    <source>
        <dbReference type="ARBA" id="ARBA00023274"/>
    </source>
</evidence>
<dbReference type="Pfam" id="PF00410">
    <property type="entry name" value="Ribosomal_S8"/>
    <property type="match status" value="1"/>
</dbReference>
<dbReference type="InterPro" id="IPR047863">
    <property type="entry name" value="Ribosomal_uS8_CS"/>
</dbReference>
<name>A0A1V0HP75_9ENTR</name>
<dbReference type="STRING" id="428412.AOE58_01870"/>
<dbReference type="AlphaFoldDB" id="A0A1V0HP75"/>
<evidence type="ECO:0000256" key="8">
    <source>
        <dbReference type="HAMAP-Rule" id="MF_01302"/>
    </source>
</evidence>
<reference evidence="10 11" key="1">
    <citation type="submission" date="2015-10" db="EMBL/GenBank/DDBJ databases">
        <title>Survey of human and primate louse endosymbionts.</title>
        <authorList>
            <person name="Boyd B.M."/>
        </authorList>
    </citation>
    <scope>NUCLEOTIDE SEQUENCE [LARGE SCALE GENOMIC DNA]</scope>
    <source>
        <strain evidence="10 11">HPNA</strain>
    </source>
</reference>
<keyword evidence="4 8" id="KW-0689">Ribosomal protein</keyword>
<dbReference type="Gene3D" id="3.30.1370.30">
    <property type="match status" value="1"/>
</dbReference>
<dbReference type="Proteomes" id="UP000243729">
    <property type="component" value="Chromosome"/>
</dbReference>
<sequence length="132" mass="14974">MNIQDPVSDMITRIRNAQKANKEFVSVSFSNLKASISYVLKEEGYIKNFSINRKKKNRSYIIIQLKYFNGNGVIENIKRVSKPGLRIYKKKDQIPLIMEGLGIVIISTSQGVMTDRKARKNGLGGEIICYVS</sequence>
<keyword evidence="5 8" id="KW-0687">Ribonucleoprotein</keyword>
<dbReference type="PROSITE" id="PS00053">
    <property type="entry name" value="RIBOSOMAL_S8"/>
    <property type="match status" value="1"/>
</dbReference>
<keyword evidence="11" id="KW-1185">Reference proteome</keyword>
<comment type="function">
    <text evidence="8">One of the primary rRNA binding proteins, it binds directly to 16S rRNA central domain where it helps coordinate assembly of the platform of the 30S subunit.</text>
</comment>
<gene>
    <name evidence="8" type="primary">rpsH</name>
    <name evidence="10" type="ORF">AOE58_01870</name>
</gene>
<organism evidence="10 11">
    <name type="scientific">Candidatus Riesia pthiripubis</name>
    <dbReference type="NCBI Taxonomy" id="428412"/>
    <lineage>
        <taxon>Bacteria</taxon>
        <taxon>Pseudomonadati</taxon>
        <taxon>Pseudomonadota</taxon>
        <taxon>Gammaproteobacteria</taxon>
        <taxon>Enterobacterales</taxon>
        <taxon>Enterobacteriaceae</taxon>
        <taxon>Candidatus Riesia</taxon>
    </lineage>
</organism>
<accession>A0A1V0HP75</accession>
<dbReference type="EMBL" id="CP012846">
    <property type="protein sequence ID" value="ARC54636.1"/>
    <property type="molecule type" value="Genomic_DNA"/>
</dbReference>
<evidence type="ECO:0000256" key="3">
    <source>
        <dbReference type="ARBA" id="ARBA00022884"/>
    </source>
</evidence>
<dbReference type="GO" id="GO:0005737">
    <property type="term" value="C:cytoplasm"/>
    <property type="evidence" value="ECO:0007669"/>
    <property type="project" value="UniProtKB-ARBA"/>
</dbReference>
<evidence type="ECO:0000313" key="10">
    <source>
        <dbReference type="EMBL" id="ARC54636.1"/>
    </source>
</evidence>
<dbReference type="HAMAP" id="MF_01302_B">
    <property type="entry name" value="Ribosomal_uS8_B"/>
    <property type="match status" value="1"/>
</dbReference>
<dbReference type="GO" id="GO:1990904">
    <property type="term" value="C:ribonucleoprotein complex"/>
    <property type="evidence" value="ECO:0007669"/>
    <property type="project" value="UniProtKB-KW"/>
</dbReference>
<proteinExistence type="inferred from homology"/>
<protein>
    <recommendedName>
        <fullName evidence="6 8">Small ribosomal subunit protein uS8</fullName>
    </recommendedName>
</protein>
<dbReference type="GO" id="GO:0003735">
    <property type="term" value="F:structural constituent of ribosome"/>
    <property type="evidence" value="ECO:0007669"/>
    <property type="project" value="InterPro"/>
</dbReference>
<evidence type="ECO:0000256" key="6">
    <source>
        <dbReference type="ARBA" id="ARBA00035258"/>
    </source>
</evidence>
<dbReference type="PANTHER" id="PTHR11758">
    <property type="entry name" value="40S RIBOSOMAL PROTEIN S15A"/>
    <property type="match status" value="1"/>
</dbReference>
<keyword evidence="3 8" id="KW-0694">RNA-binding</keyword>
<evidence type="ECO:0000256" key="4">
    <source>
        <dbReference type="ARBA" id="ARBA00022980"/>
    </source>
</evidence>
<dbReference type="InterPro" id="IPR000630">
    <property type="entry name" value="Ribosomal_uS8"/>
</dbReference>
<evidence type="ECO:0000256" key="1">
    <source>
        <dbReference type="ARBA" id="ARBA00006471"/>
    </source>
</evidence>